<protein>
    <submittedName>
        <fullName evidence="1">Uncharacterized protein</fullName>
    </submittedName>
</protein>
<dbReference type="PATRIC" id="fig|55802.8.peg.1608"/>
<dbReference type="Proteomes" id="UP000066042">
    <property type="component" value="Chromosome"/>
</dbReference>
<evidence type="ECO:0000313" key="1">
    <source>
        <dbReference type="EMBL" id="ALM75541.1"/>
    </source>
</evidence>
<evidence type="ECO:0000313" key="2">
    <source>
        <dbReference type="Proteomes" id="UP000066042"/>
    </source>
</evidence>
<organism evidence="1 2">
    <name type="scientific">Thermococcus barophilus</name>
    <dbReference type="NCBI Taxonomy" id="55802"/>
    <lineage>
        <taxon>Archaea</taxon>
        <taxon>Methanobacteriati</taxon>
        <taxon>Methanobacteriota</taxon>
        <taxon>Thermococci</taxon>
        <taxon>Thermococcales</taxon>
        <taxon>Thermococcaceae</taxon>
        <taxon>Thermococcus</taxon>
    </lineage>
</organism>
<name>A0A0S1XCM3_THEBA</name>
<reference evidence="1 2" key="1">
    <citation type="journal article" date="2016" name="Genome Announc.">
        <title>Complete genome sequence of the hyperthermophilic and piezophilic archaeon Thermococcus barophilus Ch5, capable of growth at the expense of hydrogenogenesis from carbon monoxide and formate.</title>
        <authorList>
            <person name="Oger P."/>
            <person name="Sokolova T.G."/>
            <person name="Kozhevnikova D.A."/>
            <person name="Taranov E.A."/>
            <person name="Vannier P."/>
            <person name="Lee H.S."/>
            <person name="Kwon K.K."/>
            <person name="Kang S.G."/>
            <person name="Lee J.H."/>
            <person name="Bonch-Osmolovskaya E.A."/>
            <person name="Lebedinsky A.V."/>
        </authorList>
    </citation>
    <scope>NUCLEOTIDE SEQUENCE [LARGE SCALE GENOMIC DNA]</scope>
    <source>
        <strain evidence="2">Ch5</strain>
    </source>
</reference>
<gene>
    <name evidence="1" type="ORF">TBCH5v1_1628</name>
</gene>
<proteinExistence type="predicted"/>
<accession>A0A0S1XCM3</accession>
<sequence length="169" mass="19137">MGMTKHKKEEGKKLEVIIPPLLYEQMTNLIKLGVFVDENEFINYAIRQALFNLAEKIVVVRGSPEGSFMVGELGPQKEKTSNSNPLPFVPATEIYKDAQKKYPKSQKKLSTAQKMEIVLTLIQELEGKSDFGAPWGELWQEAKNMGSRSWNLITHSIGYSNRGLFTFPD</sequence>
<dbReference type="AlphaFoldDB" id="A0A0S1XCM3"/>
<dbReference type="EMBL" id="CP013050">
    <property type="protein sequence ID" value="ALM75541.1"/>
    <property type="molecule type" value="Genomic_DNA"/>
</dbReference>